<dbReference type="PANTHER" id="PTHR12166">
    <property type="entry name" value="CALCIUM-DEPENDENT SECRETION ACTIVATOR"/>
    <property type="match status" value="1"/>
</dbReference>
<proteinExistence type="predicted"/>
<evidence type="ECO:0000313" key="4">
    <source>
        <dbReference type="WBParaSite" id="GPUH_0001989801-mRNA-1"/>
    </source>
</evidence>
<dbReference type="GO" id="GO:0098793">
    <property type="term" value="C:presynapse"/>
    <property type="evidence" value="ECO:0007669"/>
    <property type="project" value="GOC"/>
</dbReference>
<protein>
    <submittedName>
        <fullName evidence="4">DUF1041 domain-containing protein</fullName>
    </submittedName>
</protein>
<evidence type="ECO:0000313" key="3">
    <source>
        <dbReference type="Proteomes" id="UP000271098"/>
    </source>
</evidence>
<keyword evidence="3" id="KW-1185">Reference proteome</keyword>
<dbReference type="GO" id="GO:1990504">
    <property type="term" value="P:dense core granule exocytosis"/>
    <property type="evidence" value="ECO:0007669"/>
    <property type="project" value="InterPro"/>
</dbReference>
<reference evidence="2 3" key="2">
    <citation type="submission" date="2018-11" db="EMBL/GenBank/DDBJ databases">
        <authorList>
            <consortium name="Pathogen Informatics"/>
        </authorList>
    </citation>
    <scope>NUCLEOTIDE SEQUENCE [LARGE SCALE GENOMIC DNA]</scope>
</reference>
<dbReference type="Proteomes" id="UP000271098">
    <property type="component" value="Unassembled WGS sequence"/>
</dbReference>
<evidence type="ECO:0000259" key="1">
    <source>
        <dbReference type="Pfam" id="PF06292"/>
    </source>
</evidence>
<organism evidence="4">
    <name type="scientific">Gongylonema pulchrum</name>
    <dbReference type="NCBI Taxonomy" id="637853"/>
    <lineage>
        <taxon>Eukaryota</taxon>
        <taxon>Metazoa</taxon>
        <taxon>Ecdysozoa</taxon>
        <taxon>Nematoda</taxon>
        <taxon>Chromadorea</taxon>
        <taxon>Rhabditida</taxon>
        <taxon>Spirurina</taxon>
        <taxon>Spiruromorpha</taxon>
        <taxon>Spiruroidea</taxon>
        <taxon>Gongylonematidae</taxon>
        <taxon>Gongylonema</taxon>
    </lineage>
</organism>
<reference evidence="4" key="1">
    <citation type="submission" date="2016-06" db="UniProtKB">
        <authorList>
            <consortium name="WormBaseParasite"/>
        </authorList>
    </citation>
    <scope>IDENTIFICATION</scope>
</reference>
<feature type="domain" description="MUN" evidence="1">
    <location>
        <begin position="2"/>
        <end position="101"/>
    </location>
</feature>
<sequence>MKALASEMINKCANCTYQCFDSYMQRARRTTDYVLPSEVCVMINVIFSSKSRATKLTMDSGEYKYHSKLDETLETMLKDMETCIEDKLLSVLDYVLSRLARYDEGNPIGAILSIAVSLRLLRFPVKNIFYFVLFLVMS</sequence>
<gene>
    <name evidence="2" type="ORF">GPUH_LOCUS19872</name>
</gene>
<dbReference type="AlphaFoldDB" id="A0A183EFY2"/>
<dbReference type="OrthoDB" id="5806678at2759"/>
<accession>A0A183EFY2</accession>
<dbReference type="InterPro" id="IPR010439">
    <property type="entry name" value="MUN_dom"/>
</dbReference>
<dbReference type="GO" id="GO:0016079">
    <property type="term" value="P:synaptic vesicle exocytosis"/>
    <property type="evidence" value="ECO:0007669"/>
    <property type="project" value="InterPro"/>
</dbReference>
<dbReference type="InterPro" id="IPR033227">
    <property type="entry name" value="CAPS"/>
</dbReference>
<name>A0A183EFY2_9BILA</name>
<dbReference type="PANTHER" id="PTHR12166:SF8">
    <property type="entry name" value="CALCIUM-DEPENDENT SECRETION ACTIVATOR"/>
    <property type="match status" value="1"/>
</dbReference>
<dbReference type="Pfam" id="PF06292">
    <property type="entry name" value="MUN"/>
    <property type="match status" value="1"/>
</dbReference>
<evidence type="ECO:0000313" key="2">
    <source>
        <dbReference type="EMBL" id="VDN34782.1"/>
    </source>
</evidence>
<dbReference type="EMBL" id="UYRT01089322">
    <property type="protein sequence ID" value="VDN34782.1"/>
    <property type="molecule type" value="Genomic_DNA"/>
</dbReference>
<dbReference type="WBParaSite" id="GPUH_0001989801-mRNA-1">
    <property type="protein sequence ID" value="GPUH_0001989801-mRNA-1"/>
    <property type="gene ID" value="GPUH_0001989801"/>
</dbReference>